<dbReference type="InterPro" id="IPR000527">
    <property type="entry name" value="Flag_Lring"/>
</dbReference>
<evidence type="ECO:0000313" key="14">
    <source>
        <dbReference type="Proteomes" id="UP000254504"/>
    </source>
</evidence>
<dbReference type="EMBL" id="CP031367">
    <property type="protein sequence ID" value="AXK48087.1"/>
    <property type="molecule type" value="Genomic_DNA"/>
</dbReference>
<gene>
    <name evidence="13" type="primary">flgH</name>
    <name evidence="13" type="ORF">ATR_0194</name>
</gene>
<evidence type="ECO:0000313" key="13">
    <source>
        <dbReference type="EMBL" id="AXK48087.1"/>
    </source>
</evidence>
<reference evidence="13 14" key="1">
    <citation type="submission" date="2018-07" db="EMBL/GenBank/DDBJ databases">
        <title>Complete genome of the Arcobacter trophiarum type strain LMG 25534.</title>
        <authorList>
            <person name="Miller W.G."/>
            <person name="Yee E."/>
        </authorList>
    </citation>
    <scope>NUCLEOTIDE SEQUENCE [LARGE SCALE GENOMIC DNA]</scope>
    <source>
        <strain evidence="13 14">LMG 25534</strain>
    </source>
</reference>
<organism evidence="13 14">
    <name type="scientific">Aliarcobacter trophiarum LMG 25534</name>
    <dbReference type="NCBI Taxonomy" id="1032241"/>
    <lineage>
        <taxon>Bacteria</taxon>
        <taxon>Pseudomonadati</taxon>
        <taxon>Campylobacterota</taxon>
        <taxon>Epsilonproteobacteria</taxon>
        <taxon>Campylobacterales</taxon>
        <taxon>Arcobacteraceae</taxon>
        <taxon>Aliarcobacter</taxon>
    </lineage>
</organism>
<keyword evidence="7 12" id="KW-0732">Signal</keyword>
<dbReference type="PANTHER" id="PTHR34933:SF1">
    <property type="entry name" value="FLAGELLAR L-RING PROTEIN"/>
    <property type="match status" value="1"/>
</dbReference>
<dbReference type="KEGG" id="atp:ATR_0194"/>
<evidence type="ECO:0000256" key="10">
    <source>
        <dbReference type="ARBA" id="ARBA00023237"/>
    </source>
</evidence>
<comment type="function">
    <text evidence="1">Assembles around the rod to form the L-ring and probably protects the motor/basal body from shearing forces during rotation.</text>
</comment>
<dbReference type="GO" id="GO:0009279">
    <property type="term" value="C:cell outer membrane"/>
    <property type="evidence" value="ECO:0007669"/>
    <property type="project" value="UniProtKB-SubCell"/>
</dbReference>
<dbReference type="Pfam" id="PF02107">
    <property type="entry name" value="FlgH"/>
    <property type="match status" value="1"/>
</dbReference>
<dbReference type="GO" id="GO:0009427">
    <property type="term" value="C:bacterial-type flagellum basal body, distal rod, L ring"/>
    <property type="evidence" value="ECO:0007669"/>
    <property type="project" value="InterPro"/>
</dbReference>
<dbReference type="GO" id="GO:0003774">
    <property type="term" value="F:cytoskeletal motor activity"/>
    <property type="evidence" value="ECO:0007669"/>
    <property type="project" value="InterPro"/>
</dbReference>
<keyword evidence="13" id="KW-0282">Flagellum</keyword>
<evidence type="ECO:0000256" key="4">
    <source>
        <dbReference type="ARBA" id="ARBA00006929"/>
    </source>
</evidence>
<dbReference type="GO" id="GO:0071973">
    <property type="term" value="P:bacterial-type flagellum-dependent cell motility"/>
    <property type="evidence" value="ECO:0007669"/>
    <property type="project" value="InterPro"/>
</dbReference>
<evidence type="ECO:0000256" key="3">
    <source>
        <dbReference type="ARBA" id="ARBA00004442"/>
    </source>
</evidence>
<evidence type="ECO:0000256" key="2">
    <source>
        <dbReference type="ARBA" id="ARBA00004117"/>
    </source>
</evidence>
<keyword evidence="8" id="KW-0472">Membrane</keyword>
<dbReference type="RefSeq" id="WP_228256519.1">
    <property type="nucleotide sequence ID" value="NZ_PDKD01000001.1"/>
</dbReference>
<feature type="chain" id="PRO_5042075456" description="Flagellar L-ring protein" evidence="12">
    <location>
        <begin position="23"/>
        <end position="236"/>
    </location>
</feature>
<keyword evidence="13" id="KW-0969">Cilium</keyword>
<keyword evidence="10" id="KW-0998">Cell outer membrane</keyword>
<dbReference type="AlphaFoldDB" id="A0AAD0QHS8"/>
<evidence type="ECO:0000256" key="5">
    <source>
        <dbReference type="ARBA" id="ARBA00011439"/>
    </source>
</evidence>
<accession>A0AAD0QHS8</accession>
<proteinExistence type="inferred from homology"/>
<feature type="signal peptide" evidence="12">
    <location>
        <begin position="1"/>
        <end position="22"/>
    </location>
</feature>
<evidence type="ECO:0000256" key="12">
    <source>
        <dbReference type="SAM" id="SignalP"/>
    </source>
</evidence>
<keyword evidence="13" id="KW-0966">Cell projection</keyword>
<sequence length="236" mass="26058">MMKNILFLFILSLLFTSCGTLTDPKIDFTKPPQQVTKEPPVVRKNKGSLYSVQGTSLFADKKDLQVGDIIQIVISEGLTQKSDNKRELTSDRKNDFGGGAFASIGGNPLNSTVSNVTDKANSVLGVNFNTQSHDSDKGKVKTEVKENFDTKISAIIDETYQNGNYFIKGNKEVIIDGQKQEIIITGVIRPYDISSDNSVNSSQIANLKMLYKKDGAEADLMQVPWGTKILRAIWPF</sequence>
<evidence type="ECO:0000256" key="6">
    <source>
        <dbReference type="ARBA" id="ARBA00016940"/>
    </source>
</evidence>
<dbReference type="PROSITE" id="PS51257">
    <property type="entry name" value="PROKAR_LIPOPROTEIN"/>
    <property type="match status" value="1"/>
</dbReference>
<keyword evidence="9" id="KW-0975">Bacterial flagellum</keyword>
<name>A0AAD0QHS8_9BACT</name>
<comment type="similarity">
    <text evidence="4">Belongs to the FlgH family.</text>
</comment>
<dbReference type="Proteomes" id="UP000254504">
    <property type="component" value="Chromosome"/>
</dbReference>
<evidence type="ECO:0000256" key="11">
    <source>
        <dbReference type="ARBA" id="ARBA00032876"/>
    </source>
</evidence>
<comment type="subunit">
    <text evidence="5">The basal body constitutes a major portion of the flagellar organelle and consists of four rings (L,P,S, and M) mounted on a central rod.</text>
</comment>
<dbReference type="PRINTS" id="PR01008">
    <property type="entry name" value="FLGLRINGFLGH"/>
</dbReference>
<evidence type="ECO:0000256" key="7">
    <source>
        <dbReference type="ARBA" id="ARBA00022729"/>
    </source>
</evidence>
<dbReference type="PANTHER" id="PTHR34933">
    <property type="entry name" value="FLAGELLAR L-RING PROTEIN"/>
    <property type="match status" value="1"/>
</dbReference>
<evidence type="ECO:0000256" key="1">
    <source>
        <dbReference type="ARBA" id="ARBA00002591"/>
    </source>
</evidence>
<evidence type="ECO:0000256" key="8">
    <source>
        <dbReference type="ARBA" id="ARBA00023136"/>
    </source>
</evidence>
<evidence type="ECO:0000256" key="9">
    <source>
        <dbReference type="ARBA" id="ARBA00023143"/>
    </source>
</evidence>
<comment type="subcellular location">
    <subcellularLocation>
        <location evidence="2">Bacterial flagellum basal body</location>
    </subcellularLocation>
    <subcellularLocation>
        <location evidence="3">Cell outer membrane</location>
    </subcellularLocation>
</comment>
<protein>
    <recommendedName>
        <fullName evidence="6">Flagellar L-ring protein</fullName>
    </recommendedName>
    <alternativeName>
        <fullName evidence="11">Basal body L-ring protein</fullName>
    </alternativeName>
</protein>